<feature type="transmembrane region" description="Helical" evidence="1">
    <location>
        <begin position="355"/>
        <end position="377"/>
    </location>
</feature>
<organism evidence="2 3">
    <name type="scientific">Fermentimicrarchaeum limneticum</name>
    <dbReference type="NCBI Taxonomy" id="2795018"/>
    <lineage>
        <taxon>Archaea</taxon>
        <taxon>Candidatus Micrarchaeota</taxon>
        <taxon>Candidatus Fermentimicrarchaeales</taxon>
        <taxon>Candidatus Fermentimicrarchaeaceae</taxon>
        <taxon>Candidatus Fermentimicrarchaeum</taxon>
    </lineage>
</organism>
<evidence type="ECO:0000313" key="3">
    <source>
        <dbReference type="Proteomes" id="UP000510821"/>
    </source>
</evidence>
<proteinExistence type="predicted"/>
<keyword evidence="1" id="KW-0472">Membrane</keyword>
<sequence>MALAFQALWSNWQSVAITAAVLSLLFASLAYALSHIFGMRKLELWAKDEIYQALASALIVGAAVIIITGIASFSCTLSGGCVAGNDQVDVAIGIMQRMNQSAIEQLEHIFYLSMRVGMITKMGKFYDFTLGPEGGLCMVGECRTAFGFSWYLWQGGSIIADSIDYTFSILLPLISSFIAQTYMLSFIKASLFPSLLAMGIILRTFFFSRKVGGLLIAIALALYTVYPMMYIMLESYFTIQPHTFYYADTDWFTTQSAGWACGGSFLPEGESDKPFCTGPLGLVAYVIPGLPQAAANYGEATFMFKSGCVAGDPDICPDSTCPPGGVNGQNICDPGNPPDVYAGMKTPYNGVLPTVGYLMIPGVFIPLIIILVTISFIKVLSPMLGGDIEIAGLTRLI</sequence>
<dbReference type="EMBL" id="CP058998">
    <property type="protein sequence ID" value="QLJ52207.1"/>
    <property type="molecule type" value="Genomic_DNA"/>
</dbReference>
<feature type="transmembrane region" description="Helical" evidence="1">
    <location>
        <begin position="53"/>
        <end position="73"/>
    </location>
</feature>
<protein>
    <submittedName>
        <fullName evidence="2">Uncharacterized protein</fullName>
    </submittedName>
</protein>
<dbReference type="Proteomes" id="UP000510821">
    <property type="component" value="Chromosome"/>
</dbReference>
<feature type="transmembrane region" description="Helical" evidence="1">
    <location>
        <begin position="182"/>
        <end position="202"/>
    </location>
</feature>
<name>A0A7D5XP25_FERL1</name>
<gene>
    <name evidence="2" type="ORF">Sv326_0032</name>
</gene>
<dbReference type="AlphaFoldDB" id="A0A7D5XP25"/>
<reference evidence="3" key="1">
    <citation type="submission" date="2020-07" db="EMBL/GenBank/DDBJ databases">
        <title>Metabolic diversity and evolutionary history of the archaeal phylum ###Micrarchaeota### uncovered from a freshwater lake metagenome.</title>
        <authorList>
            <person name="Kadnikov V.V."/>
            <person name="Savvichev A.S."/>
            <person name="Mardanov A.V."/>
            <person name="Beletsky A.V."/>
            <person name="Chupakov A.V."/>
            <person name="Kokryatskaya N.M."/>
            <person name="Pimenov N.V."/>
            <person name="Ravin N.V."/>
        </authorList>
    </citation>
    <scope>NUCLEOTIDE SEQUENCE [LARGE SCALE GENOMIC DNA]</scope>
</reference>
<feature type="transmembrane region" description="Helical" evidence="1">
    <location>
        <begin position="12"/>
        <end position="33"/>
    </location>
</feature>
<keyword evidence="1" id="KW-1133">Transmembrane helix</keyword>
<feature type="transmembrane region" description="Helical" evidence="1">
    <location>
        <begin position="214"/>
        <end position="233"/>
    </location>
</feature>
<evidence type="ECO:0000313" key="2">
    <source>
        <dbReference type="EMBL" id="QLJ52207.1"/>
    </source>
</evidence>
<evidence type="ECO:0000256" key="1">
    <source>
        <dbReference type="SAM" id="Phobius"/>
    </source>
</evidence>
<keyword evidence="1" id="KW-0812">Transmembrane</keyword>
<accession>A0A7D5XP25</accession>
<dbReference type="KEGG" id="flt:Sv326_0032"/>